<proteinExistence type="inferred from homology"/>
<dbReference type="InterPro" id="IPR036365">
    <property type="entry name" value="PGBD-like_sf"/>
</dbReference>
<feature type="domain" description="L,D-TPase catalytic" evidence="8">
    <location>
        <begin position="281"/>
        <end position="458"/>
    </location>
</feature>
<dbReference type="InterPro" id="IPR045380">
    <property type="entry name" value="LD_TPept_scaffold_dom"/>
</dbReference>
<keyword evidence="4 7" id="KW-0133">Cell shape</keyword>
<dbReference type="RefSeq" id="WP_240711831.1">
    <property type="nucleotide sequence ID" value="NZ_JAKVTV010000001.1"/>
</dbReference>
<feature type="active site" description="Nucleophile" evidence="7">
    <location>
        <position position="430"/>
    </location>
</feature>
<dbReference type="Proteomes" id="UP001139226">
    <property type="component" value="Unassembled WGS sequence"/>
</dbReference>
<evidence type="ECO:0000256" key="4">
    <source>
        <dbReference type="ARBA" id="ARBA00022960"/>
    </source>
</evidence>
<dbReference type="PROSITE" id="PS52029">
    <property type="entry name" value="LD_TPASE"/>
    <property type="match status" value="1"/>
</dbReference>
<dbReference type="PANTHER" id="PTHR41533">
    <property type="entry name" value="L,D-TRANSPEPTIDASE HI_1667-RELATED"/>
    <property type="match status" value="1"/>
</dbReference>
<name>A0A9X1V2F5_9FLAO</name>
<evidence type="ECO:0000256" key="5">
    <source>
        <dbReference type="ARBA" id="ARBA00022984"/>
    </source>
</evidence>
<evidence type="ECO:0000313" key="9">
    <source>
        <dbReference type="EMBL" id="MCH4821699.1"/>
    </source>
</evidence>
<keyword evidence="6 7" id="KW-0961">Cell wall biogenesis/degradation</keyword>
<evidence type="ECO:0000313" key="10">
    <source>
        <dbReference type="Proteomes" id="UP001139226"/>
    </source>
</evidence>
<evidence type="ECO:0000256" key="3">
    <source>
        <dbReference type="ARBA" id="ARBA00022679"/>
    </source>
</evidence>
<feature type="active site" description="Proton donor/acceptor" evidence="7">
    <location>
        <position position="411"/>
    </location>
</feature>
<dbReference type="PANTHER" id="PTHR41533:SF2">
    <property type="entry name" value="BLR7131 PROTEIN"/>
    <property type="match status" value="1"/>
</dbReference>
<dbReference type="GO" id="GO:0071555">
    <property type="term" value="P:cell wall organization"/>
    <property type="evidence" value="ECO:0007669"/>
    <property type="project" value="UniProtKB-UniRule"/>
</dbReference>
<dbReference type="EMBL" id="JAKVTV010000001">
    <property type="protein sequence ID" value="MCH4821699.1"/>
    <property type="molecule type" value="Genomic_DNA"/>
</dbReference>
<dbReference type="InterPro" id="IPR036366">
    <property type="entry name" value="PGBDSf"/>
</dbReference>
<dbReference type="GO" id="GO:0016740">
    <property type="term" value="F:transferase activity"/>
    <property type="evidence" value="ECO:0007669"/>
    <property type="project" value="UniProtKB-KW"/>
</dbReference>
<evidence type="ECO:0000259" key="8">
    <source>
        <dbReference type="PROSITE" id="PS52029"/>
    </source>
</evidence>
<reference evidence="9" key="1">
    <citation type="submission" date="2022-03" db="EMBL/GenBank/DDBJ databases">
        <title>Gramella crocea sp. nov., isolated from activated sludge of a seafood processing plant.</title>
        <authorList>
            <person name="Zhang X."/>
        </authorList>
    </citation>
    <scope>NUCLEOTIDE SEQUENCE</scope>
    <source>
        <strain evidence="9">YJ019</strain>
    </source>
</reference>
<dbReference type="AlphaFoldDB" id="A0A9X1V2F5"/>
<dbReference type="Pfam" id="PF01471">
    <property type="entry name" value="PG_binding_1"/>
    <property type="match status" value="1"/>
</dbReference>
<comment type="similarity">
    <text evidence="2">Belongs to the YkuD family.</text>
</comment>
<sequence length="510" mass="59838">MEVTQLTDAGNIDDFFEVSPEKQEIEFYDLQKVGEFYKERNFEPVWNHKELRDDLYRNIENIEEEGLFFEDYHGEKIQALYNSLDTNTEEENNQLEILLTDAFLRLSEDLATGKLNPKEIYEIWGSPLNEINSIEILNSAISERDISKALNSQKPDHIVYKGLKKALAEYKRTDWRNIEETRISEGKLIRPGEDDERIPAITKRLSELGYYSQRIDSLNFNYNKDIQEALKDFQKAHDLQVDGLLGNTTVKNLNYTKEDRLHQILVNLERWRWHPGDLGEHYIIINIPNYQLSVVKNGDTIRTHKTVVGTRHRKTPVFSDEIDYIIYNPTWTIPPTIRKRDVIPGVLRDKEYLSKKNIEIFDRNGDMVDPSTIDWNSNEPKLYTYRQPAGVTNPLGTVKIIYPNKYMIYLHDTPSKNLFKNNARAQSSGCVRVEDAQSLAKYLLNDQEIYDDEKIEEILHSGETTEISVKQRVRVHHFYWTAYQKKDTTKFIDDIYDLDQELWALLSPET</sequence>
<dbReference type="InterPro" id="IPR002477">
    <property type="entry name" value="Peptidoglycan-bd-like"/>
</dbReference>
<dbReference type="Pfam" id="PF20142">
    <property type="entry name" value="Scaffold"/>
    <property type="match status" value="1"/>
</dbReference>
<dbReference type="InterPro" id="IPR005490">
    <property type="entry name" value="LD_TPept_cat_dom"/>
</dbReference>
<dbReference type="Pfam" id="PF03734">
    <property type="entry name" value="YkuD"/>
    <property type="match status" value="1"/>
</dbReference>
<evidence type="ECO:0000256" key="6">
    <source>
        <dbReference type="ARBA" id="ARBA00023316"/>
    </source>
</evidence>
<dbReference type="InterPro" id="IPR052905">
    <property type="entry name" value="LD-transpeptidase_YkuD-like"/>
</dbReference>
<dbReference type="CDD" id="cd16913">
    <property type="entry name" value="YkuD_like"/>
    <property type="match status" value="1"/>
</dbReference>
<comment type="caution">
    <text evidence="9">The sequence shown here is derived from an EMBL/GenBank/DDBJ whole genome shotgun (WGS) entry which is preliminary data.</text>
</comment>
<evidence type="ECO:0000256" key="1">
    <source>
        <dbReference type="ARBA" id="ARBA00004752"/>
    </source>
</evidence>
<dbReference type="Gene3D" id="1.10.101.10">
    <property type="entry name" value="PGBD-like superfamily/PGBD"/>
    <property type="match status" value="1"/>
</dbReference>
<keyword evidence="10" id="KW-1185">Reference proteome</keyword>
<dbReference type="SUPFAM" id="SSF141523">
    <property type="entry name" value="L,D-transpeptidase catalytic domain-like"/>
    <property type="match status" value="1"/>
</dbReference>
<dbReference type="SUPFAM" id="SSF47090">
    <property type="entry name" value="PGBD-like"/>
    <property type="match status" value="1"/>
</dbReference>
<dbReference type="GO" id="GO:0009252">
    <property type="term" value="P:peptidoglycan biosynthetic process"/>
    <property type="evidence" value="ECO:0007669"/>
    <property type="project" value="UniProtKB-KW"/>
</dbReference>
<keyword evidence="5 7" id="KW-0573">Peptidoglycan synthesis</keyword>
<gene>
    <name evidence="9" type="ORF">ML462_00815</name>
</gene>
<evidence type="ECO:0000256" key="2">
    <source>
        <dbReference type="ARBA" id="ARBA00005992"/>
    </source>
</evidence>
<dbReference type="Gene3D" id="2.40.440.10">
    <property type="entry name" value="L,D-transpeptidase catalytic domain-like"/>
    <property type="match status" value="1"/>
</dbReference>
<dbReference type="GO" id="GO:0008360">
    <property type="term" value="P:regulation of cell shape"/>
    <property type="evidence" value="ECO:0007669"/>
    <property type="project" value="UniProtKB-UniRule"/>
</dbReference>
<dbReference type="GO" id="GO:0004180">
    <property type="term" value="F:carboxypeptidase activity"/>
    <property type="evidence" value="ECO:0007669"/>
    <property type="project" value="UniProtKB-ARBA"/>
</dbReference>
<accession>A0A9X1V2F5</accession>
<keyword evidence="3" id="KW-0808">Transferase</keyword>
<dbReference type="InterPro" id="IPR038063">
    <property type="entry name" value="Transpep_catalytic_dom"/>
</dbReference>
<organism evidence="9 10">
    <name type="scientific">Christiangramia lutea</name>
    <dbReference type="NCBI Taxonomy" id="1607951"/>
    <lineage>
        <taxon>Bacteria</taxon>
        <taxon>Pseudomonadati</taxon>
        <taxon>Bacteroidota</taxon>
        <taxon>Flavobacteriia</taxon>
        <taxon>Flavobacteriales</taxon>
        <taxon>Flavobacteriaceae</taxon>
        <taxon>Christiangramia</taxon>
    </lineage>
</organism>
<protein>
    <submittedName>
        <fullName evidence="9">L,D-transpeptidase family protein</fullName>
    </submittedName>
</protein>
<evidence type="ECO:0000256" key="7">
    <source>
        <dbReference type="PROSITE-ProRule" id="PRU01373"/>
    </source>
</evidence>
<comment type="pathway">
    <text evidence="1 7">Cell wall biogenesis; peptidoglycan biosynthesis.</text>
</comment>